<dbReference type="EMBL" id="JBBVUL010000014">
    <property type="protein sequence ID" value="MEL0565688.1"/>
    <property type="molecule type" value="Genomic_DNA"/>
</dbReference>
<comment type="subunit">
    <text evidence="7">Homodimer.</text>
</comment>
<reference evidence="10 12" key="2">
    <citation type="submission" date="2024-04" db="EMBL/GenBank/DDBJ databases">
        <title>Three lactobacilli isolated from voided urine samples from females with type 2 diabetes.</title>
        <authorList>
            <person name="Kula A."/>
            <person name="Stegman N."/>
            <person name="Putonti C."/>
        </authorList>
    </citation>
    <scope>NUCLEOTIDE SEQUENCE [LARGE SCALE GENOMIC DNA]</scope>
    <source>
        <strain evidence="10 12">1855</strain>
    </source>
</reference>
<comment type="similarity">
    <text evidence="1 7">Belongs to the class-II aminoacyl-tRNA synthetase family.</text>
</comment>
<keyword evidence="2 7" id="KW-0436">Ligase</keyword>
<reference evidence="9 11" key="1">
    <citation type="submission" date="2019-09" db="EMBL/GenBank/DDBJ databases">
        <title>Draft genome sequence assemblies of isolates from the urinary tract.</title>
        <authorList>
            <person name="Mores C.R."/>
            <person name="Putonti C."/>
            <person name="Wolfe A.J."/>
        </authorList>
    </citation>
    <scope>NUCLEOTIDE SEQUENCE [LARGE SCALE GENOMIC DNA]</scope>
    <source>
        <strain evidence="9 11">UMB246</strain>
    </source>
</reference>
<dbReference type="SUPFAM" id="SSF50249">
    <property type="entry name" value="Nucleic acid-binding proteins"/>
    <property type="match status" value="1"/>
</dbReference>
<dbReference type="EMBL" id="VYWW01000018">
    <property type="protein sequence ID" value="KAA9322507.1"/>
    <property type="molecule type" value="Genomic_DNA"/>
</dbReference>
<evidence type="ECO:0000256" key="5">
    <source>
        <dbReference type="ARBA" id="ARBA00022917"/>
    </source>
</evidence>
<dbReference type="NCBIfam" id="TIGR00457">
    <property type="entry name" value="asnS"/>
    <property type="match status" value="1"/>
</dbReference>
<keyword evidence="6 7" id="KW-0030">Aminoacyl-tRNA synthetase</keyword>
<dbReference type="InterPro" id="IPR004364">
    <property type="entry name" value="Aa-tRNA-synt_II"/>
</dbReference>
<dbReference type="Pfam" id="PF00152">
    <property type="entry name" value="tRNA-synt_2"/>
    <property type="match status" value="1"/>
</dbReference>
<dbReference type="PRINTS" id="PR01042">
    <property type="entry name" value="TRNASYNTHASP"/>
</dbReference>
<dbReference type="AlphaFoldDB" id="A0A5N1IF21"/>
<dbReference type="InterPro" id="IPR004365">
    <property type="entry name" value="NA-bd_OB_tRNA"/>
</dbReference>
<dbReference type="GO" id="GO:0140096">
    <property type="term" value="F:catalytic activity, acting on a protein"/>
    <property type="evidence" value="ECO:0007669"/>
    <property type="project" value="UniProtKB-ARBA"/>
</dbReference>
<evidence type="ECO:0000259" key="8">
    <source>
        <dbReference type="PROSITE" id="PS50862"/>
    </source>
</evidence>
<protein>
    <recommendedName>
        <fullName evidence="7">Asparagine--tRNA ligase</fullName>
        <ecNumber evidence="7">6.1.1.22</ecNumber>
    </recommendedName>
    <alternativeName>
        <fullName evidence="7">Asparaginyl-tRNA synthetase</fullName>
        <shortName evidence="7">AsnRS</shortName>
    </alternativeName>
</protein>
<feature type="domain" description="Aminoacyl-transfer RNA synthetases class-II family profile" evidence="8">
    <location>
        <begin position="134"/>
        <end position="422"/>
    </location>
</feature>
<gene>
    <name evidence="7 9" type="primary">asnS</name>
    <name evidence="10" type="ORF">AAC431_07170</name>
    <name evidence="9" type="ORF">F6H94_05010</name>
</gene>
<dbReference type="PROSITE" id="PS50862">
    <property type="entry name" value="AA_TRNA_LIGASE_II"/>
    <property type="match status" value="1"/>
</dbReference>
<keyword evidence="3 7" id="KW-0547">Nucleotide-binding</keyword>
<dbReference type="InterPro" id="IPR012340">
    <property type="entry name" value="NA-bd_OB-fold"/>
</dbReference>
<dbReference type="KEGG" id="lje:BUE77_04470"/>
<organism evidence="9 11">
    <name type="scientific">Lactobacillus jensenii</name>
    <dbReference type="NCBI Taxonomy" id="109790"/>
    <lineage>
        <taxon>Bacteria</taxon>
        <taxon>Bacillati</taxon>
        <taxon>Bacillota</taxon>
        <taxon>Bacilli</taxon>
        <taxon>Lactobacillales</taxon>
        <taxon>Lactobacillaceae</taxon>
        <taxon>Lactobacillus</taxon>
    </lineage>
</organism>
<dbReference type="GO" id="GO:0006421">
    <property type="term" value="P:asparaginyl-tRNA aminoacylation"/>
    <property type="evidence" value="ECO:0007669"/>
    <property type="project" value="UniProtKB-UniRule"/>
</dbReference>
<keyword evidence="12" id="KW-1185">Reference proteome</keyword>
<dbReference type="Proteomes" id="UP000327236">
    <property type="component" value="Unassembled WGS sequence"/>
</dbReference>
<keyword evidence="5 7" id="KW-0648">Protein biosynthesis</keyword>
<dbReference type="PANTHER" id="PTHR22594:SF34">
    <property type="entry name" value="ASPARAGINE--TRNA LIGASE, MITOCHONDRIAL-RELATED"/>
    <property type="match status" value="1"/>
</dbReference>
<dbReference type="InterPro" id="IPR002312">
    <property type="entry name" value="Asp/Asn-tRNA-synth_IIb"/>
</dbReference>
<dbReference type="EC" id="6.1.1.22" evidence="7"/>
<accession>A0A5N1IF21</accession>
<evidence type="ECO:0000256" key="4">
    <source>
        <dbReference type="ARBA" id="ARBA00022840"/>
    </source>
</evidence>
<dbReference type="Proteomes" id="UP001385848">
    <property type="component" value="Unassembled WGS sequence"/>
</dbReference>
<dbReference type="GO" id="GO:0004816">
    <property type="term" value="F:asparagine-tRNA ligase activity"/>
    <property type="evidence" value="ECO:0007669"/>
    <property type="project" value="UniProtKB-UniRule"/>
</dbReference>
<sequence length="432" mass="50421">MTDLISIKQAPEYVGKEVKMHVWLTDKRSSGKIMFLQLRDGTAFFQGVLLKKDVSEEKFDLAKSLRQEASFYITGVINEDERSHFGYEIKISDLELVSNTEDYPIGNKEHGIDFLLDHRHLWLRSRRPFAIMQIRNEMINATYDFFKKEGFIKFDAPILMNSAPEGTTELFHIEYFDNDAYLSQSGQLYAEVGAEAFGKVFTFGPTFRAEKSKTRRHLTEFWMIEPEMAWTHQDESLDVQERYISYLVKRVIDNCEYELNILGRDVEKLRPAAEGNYTRLKYDDAVKMLQDAGRDFKWGDDFGAPDEAYISEQFDRPVFIMNYPTSIKPFYMKKDPENPKEYLCADMLAPEGYGEIVGGSEREENFDVLKAQIEEAGLNLENYEWYLDLRRYGSVPHSGFGLGFERAITWICHLDHLREAIPFPRMINRMEP</sequence>
<name>A0A5N1IF21_LACJE</name>
<dbReference type="OrthoDB" id="9762036at2"/>
<dbReference type="InterPro" id="IPR006195">
    <property type="entry name" value="aa-tRNA-synth_II"/>
</dbReference>
<evidence type="ECO:0000256" key="6">
    <source>
        <dbReference type="ARBA" id="ARBA00023146"/>
    </source>
</evidence>
<dbReference type="GeneID" id="31742963"/>
<dbReference type="InterPro" id="IPR004522">
    <property type="entry name" value="Asn-tRNA-ligase"/>
</dbReference>
<keyword evidence="4 7" id="KW-0067">ATP-binding</keyword>
<dbReference type="GO" id="GO:0005737">
    <property type="term" value="C:cytoplasm"/>
    <property type="evidence" value="ECO:0007669"/>
    <property type="project" value="UniProtKB-SubCell"/>
</dbReference>
<comment type="catalytic activity">
    <reaction evidence="7">
        <text>tRNA(Asn) + L-asparagine + ATP = L-asparaginyl-tRNA(Asn) + AMP + diphosphate + H(+)</text>
        <dbReference type="Rhea" id="RHEA:11180"/>
        <dbReference type="Rhea" id="RHEA-COMP:9659"/>
        <dbReference type="Rhea" id="RHEA-COMP:9674"/>
        <dbReference type="ChEBI" id="CHEBI:15378"/>
        <dbReference type="ChEBI" id="CHEBI:30616"/>
        <dbReference type="ChEBI" id="CHEBI:33019"/>
        <dbReference type="ChEBI" id="CHEBI:58048"/>
        <dbReference type="ChEBI" id="CHEBI:78442"/>
        <dbReference type="ChEBI" id="CHEBI:78515"/>
        <dbReference type="ChEBI" id="CHEBI:456215"/>
        <dbReference type="EC" id="6.1.1.22"/>
    </reaction>
</comment>
<dbReference type="PANTHER" id="PTHR22594">
    <property type="entry name" value="ASPARTYL/LYSYL-TRNA SYNTHETASE"/>
    <property type="match status" value="1"/>
</dbReference>
<dbReference type="NCBIfam" id="NF003037">
    <property type="entry name" value="PRK03932.1"/>
    <property type="match status" value="1"/>
</dbReference>
<dbReference type="GO" id="GO:0003676">
    <property type="term" value="F:nucleic acid binding"/>
    <property type="evidence" value="ECO:0007669"/>
    <property type="project" value="InterPro"/>
</dbReference>
<dbReference type="CDD" id="cd00776">
    <property type="entry name" value="AsxRS_core"/>
    <property type="match status" value="1"/>
</dbReference>
<evidence type="ECO:0000256" key="3">
    <source>
        <dbReference type="ARBA" id="ARBA00022741"/>
    </source>
</evidence>
<dbReference type="SUPFAM" id="SSF55681">
    <property type="entry name" value="Class II aaRS and biotin synthetases"/>
    <property type="match status" value="1"/>
</dbReference>
<evidence type="ECO:0000256" key="7">
    <source>
        <dbReference type="HAMAP-Rule" id="MF_00534"/>
    </source>
</evidence>
<dbReference type="Gene3D" id="3.30.930.10">
    <property type="entry name" value="Bira Bifunctional Protein, Domain 2"/>
    <property type="match status" value="1"/>
</dbReference>
<dbReference type="InterPro" id="IPR045864">
    <property type="entry name" value="aa-tRNA-synth_II/BPL/LPL"/>
</dbReference>
<dbReference type="Pfam" id="PF01336">
    <property type="entry name" value="tRNA_anti-codon"/>
    <property type="match status" value="1"/>
</dbReference>
<dbReference type="HAMAP" id="MF_00534">
    <property type="entry name" value="Asn_tRNA_synth"/>
    <property type="match status" value="1"/>
</dbReference>
<evidence type="ECO:0000256" key="1">
    <source>
        <dbReference type="ARBA" id="ARBA00008226"/>
    </source>
</evidence>
<comment type="caution">
    <text evidence="9">The sequence shown here is derived from an EMBL/GenBank/DDBJ whole genome shotgun (WGS) entry which is preliminary data.</text>
</comment>
<dbReference type="Gene3D" id="2.40.50.140">
    <property type="entry name" value="Nucleic acid-binding proteins"/>
    <property type="match status" value="1"/>
</dbReference>
<dbReference type="CDD" id="cd04323">
    <property type="entry name" value="AsnRS_cyto_like_N"/>
    <property type="match status" value="1"/>
</dbReference>
<evidence type="ECO:0000313" key="10">
    <source>
        <dbReference type="EMBL" id="MEL0565688.1"/>
    </source>
</evidence>
<dbReference type="RefSeq" id="WP_006584787.1">
    <property type="nucleotide sequence ID" value="NZ_CATOUV010000001.1"/>
</dbReference>
<dbReference type="GO" id="GO:0005524">
    <property type="term" value="F:ATP binding"/>
    <property type="evidence" value="ECO:0007669"/>
    <property type="project" value="UniProtKB-UniRule"/>
</dbReference>
<evidence type="ECO:0000313" key="9">
    <source>
        <dbReference type="EMBL" id="KAA9322507.1"/>
    </source>
</evidence>
<comment type="subcellular location">
    <subcellularLocation>
        <location evidence="7">Cytoplasm</location>
    </subcellularLocation>
</comment>
<dbReference type="GO" id="GO:0016740">
    <property type="term" value="F:transferase activity"/>
    <property type="evidence" value="ECO:0007669"/>
    <property type="project" value="UniProtKB-ARBA"/>
</dbReference>
<evidence type="ECO:0000313" key="12">
    <source>
        <dbReference type="Proteomes" id="UP001385848"/>
    </source>
</evidence>
<evidence type="ECO:0000256" key="2">
    <source>
        <dbReference type="ARBA" id="ARBA00022598"/>
    </source>
</evidence>
<keyword evidence="7" id="KW-0963">Cytoplasm</keyword>
<proteinExistence type="inferred from homology"/>
<evidence type="ECO:0000313" key="11">
    <source>
        <dbReference type="Proteomes" id="UP000327236"/>
    </source>
</evidence>